<feature type="transmembrane region" description="Helical" evidence="2">
    <location>
        <begin position="189"/>
        <end position="214"/>
    </location>
</feature>
<keyword evidence="2" id="KW-0472">Membrane</keyword>
<feature type="transmembrane region" description="Helical" evidence="2">
    <location>
        <begin position="128"/>
        <end position="147"/>
    </location>
</feature>
<keyword evidence="2" id="KW-0812">Transmembrane</keyword>
<keyword evidence="2" id="KW-1133">Transmembrane helix</keyword>
<sequence>MNRTVRVSSYFDCYQVDEVENIYKFDPMWRQNALSCRLLLILQQMFEFNVTFIVKHLSDHVTDEKGFNVYPHVNDSVDIYVKPMAITGELLDLARPIEAVFTWRFGFILRRKHSAIMRPYYSLPFAKSVWVCILNITILVTVVLYIMRRWESRIFDVPDCNFLYEVFIVVGVIYQHFLPIPSFLWSRRIAYFCYITFAYVTHSFYTSNLLSYLVTDKEGRMDLKALVESDYELRILENMKAATDRRVNYLERKINVIEKELARSKVIDISAGLEAVRTSKTALLCDYPTVQSFIARTFENEAICELEEVDIFSNVKMYFFAAKGFKDIEKLKIGLFESTAEHRPPPWTATKYDPEPPA</sequence>
<evidence type="ECO:0000256" key="2">
    <source>
        <dbReference type="SAM" id="Phobius"/>
    </source>
</evidence>
<dbReference type="Proteomes" id="UP000837857">
    <property type="component" value="Chromosome 13"/>
</dbReference>
<proteinExistence type="inferred from homology"/>
<dbReference type="InterPro" id="IPR001320">
    <property type="entry name" value="Iontro_rcpt_C"/>
</dbReference>
<feature type="non-terminal residue" evidence="4">
    <location>
        <position position="358"/>
    </location>
</feature>
<feature type="transmembrane region" description="Helical" evidence="2">
    <location>
        <begin position="159"/>
        <end position="177"/>
    </location>
</feature>
<name>A0ABN8HZ81_9NEOP</name>
<protein>
    <recommendedName>
        <fullName evidence="3">Ionotropic glutamate receptor C-terminal domain-containing protein</fullName>
    </recommendedName>
</protein>
<feature type="domain" description="Ionotropic glutamate receptor C-terminal" evidence="3">
    <location>
        <begin position="127"/>
        <end position="217"/>
    </location>
</feature>
<reference evidence="4" key="1">
    <citation type="submission" date="2022-03" db="EMBL/GenBank/DDBJ databases">
        <authorList>
            <person name="Martin H S."/>
        </authorList>
    </citation>
    <scope>NUCLEOTIDE SEQUENCE</scope>
</reference>
<comment type="similarity">
    <text evidence="1">Belongs to the glutamate-gated ion channel (TC 1.A.10.1) family.</text>
</comment>
<dbReference type="EMBL" id="OW152825">
    <property type="protein sequence ID" value="CAH2041620.1"/>
    <property type="molecule type" value="Genomic_DNA"/>
</dbReference>
<dbReference type="Pfam" id="PF00060">
    <property type="entry name" value="Lig_chan"/>
    <property type="match status" value="1"/>
</dbReference>
<dbReference type="Gene3D" id="1.10.287.70">
    <property type="match status" value="1"/>
</dbReference>
<evidence type="ECO:0000256" key="1">
    <source>
        <dbReference type="ARBA" id="ARBA00008685"/>
    </source>
</evidence>
<evidence type="ECO:0000313" key="4">
    <source>
        <dbReference type="EMBL" id="CAH2041620.1"/>
    </source>
</evidence>
<evidence type="ECO:0000259" key="3">
    <source>
        <dbReference type="Pfam" id="PF00060"/>
    </source>
</evidence>
<evidence type="ECO:0000313" key="5">
    <source>
        <dbReference type="Proteomes" id="UP000837857"/>
    </source>
</evidence>
<accession>A0ABN8HZ81</accession>
<keyword evidence="5" id="KW-1185">Reference proteome</keyword>
<organism evidence="4 5">
    <name type="scientific">Iphiclides podalirius</name>
    <name type="common">scarce swallowtail</name>
    <dbReference type="NCBI Taxonomy" id="110791"/>
    <lineage>
        <taxon>Eukaryota</taxon>
        <taxon>Metazoa</taxon>
        <taxon>Ecdysozoa</taxon>
        <taxon>Arthropoda</taxon>
        <taxon>Hexapoda</taxon>
        <taxon>Insecta</taxon>
        <taxon>Pterygota</taxon>
        <taxon>Neoptera</taxon>
        <taxon>Endopterygota</taxon>
        <taxon>Lepidoptera</taxon>
        <taxon>Glossata</taxon>
        <taxon>Ditrysia</taxon>
        <taxon>Papilionoidea</taxon>
        <taxon>Papilionidae</taxon>
        <taxon>Papilioninae</taxon>
        <taxon>Iphiclides</taxon>
    </lineage>
</organism>
<gene>
    <name evidence="4" type="ORF">IPOD504_LOCUS3291</name>
</gene>